<dbReference type="NCBIfam" id="NF041638">
    <property type="entry name" value="QRL_CxxC_CxxC"/>
    <property type="match status" value="1"/>
</dbReference>
<keyword evidence="2" id="KW-1185">Reference proteome</keyword>
<gene>
    <name evidence="1" type="ORF">QFZ56_008070</name>
</gene>
<accession>A0ABU0QEE4</accession>
<reference evidence="1 2" key="1">
    <citation type="submission" date="2023-07" db="EMBL/GenBank/DDBJ databases">
        <title>Comparative genomics of wheat-associated soil bacteria to identify genetic determinants of phenazine resistance.</title>
        <authorList>
            <person name="Mouncey N."/>
        </authorList>
    </citation>
    <scope>NUCLEOTIDE SEQUENCE [LARGE SCALE GENOMIC DNA]</scope>
    <source>
        <strain evidence="1 2">W4I19-2</strain>
    </source>
</reference>
<proteinExistence type="predicted"/>
<evidence type="ECO:0000313" key="1">
    <source>
        <dbReference type="EMBL" id="MDQ0689024.1"/>
    </source>
</evidence>
<dbReference type="RefSeq" id="WP_307050665.1">
    <property type="nucleotide sequence ID" value="NZ_JAUSYA010000002.1"/>
</dbReference>
<comment type="caution">
    <text evidence="1">The sequence shown here is derived from an EMBL/GenBank/DDBJ whole genome shotgun (WGS) entry which is preliminary data.</text>
</comment>
<sequence>MARRIADLWDPQGERHDVPTYPWGLAPEGLATRDQLVAKGLRPRGPAVAQVMWFSRKSPEEPRFARLFEIDRATPPKPRSPGQIASLAKANRARRTCPECGEVKTYRIATSLGACTPCADGFTAAA</sequence>
<dbReference type="InterPro" id="IPR048142">
    <property type="entry name" value="QRL_CxxC_CxxC"/>
</dbReference>
<protein>
    <submittedName>
        <fullName evidence="1">RNA-binding Zn-ribbon protein involved in translation (DUF1610 family)</fullName>
    </submittedName>
</protein>
<organism evidence="1 2">
    <name type="scientific">Streptomyces achromogenes</name>
    <dbReference type="NCBI Taxonomy" id="67255"/>
    <lineage>
        <taxon>Bacteria</taxon>
        <taxon>Bacillati</taxon>
        <taxon>Actinomycetota</taxon>
        <taxon>Actinomycetes</taxon>
        <taxon>Kitasatosporales</taxon>
        <taxon>Streptomycetaceae</taxon>
        <taxon>Streptomyces</taxon>
    </lineage>
</organism>
<name>A0ABU0QEE4_STRAH</name>
<dbReference type="EMBL" id="JAUSYA010000002">
    <property type="protein sequence ID" value="MDQ0689024.1"/>
    <property type="molecule type" value="Genomic_DNA"/>
</dbReference>
<dbReference type="Proteomes" id="UP001243364">
    <property type="component" value="Unassembled WGS sequence"/>
</dbReference>
<evidence type="ECO:0000313" key="2">
    <source>
        <dbReference type="Proteomes" id="UP001243364"/>
    </source>
</evidence>